<evidence type="ECO:0000256" key="2">
    <source>
        <dbReference type="ARBA" id="ARBA00023157"/>
    </source>
</evidence>
<keyword evidence="5" id="KW-0645">Protease</keyword>
<dbReference type="PRINTS" id="PR00722">
    <property type="entry name" value="CHYMOTRYPSIN"/>
</dbReference>
<organism evidence="5 6">
    <name type="scientific">Solihabitans fulvus</name>
    <dbReference type="NCBI Taxonomy" id="1892852"/>
    <lineage>
        <taxon>Bacteria</taxon>
        <taxon>Bacillati</taxon>
        <taxon>Actinomycetota</taxon>
        <taxon>Actinomycetes</taxon>
        <taxon>Pseudonocardiales</taxon>
        <taxon>Pseudonocardiaceae</taxon>
        <taxon>Solihabitans</taxon>
    </lineage>
</organism>
<proteinExistence type="inferred from homology"/>
<dbReference type="PROSITE" id="PS00134">
    <property type="entry name" value="TRYPSIN_HIS"/>
    <property type="match status" value="1"/>
</dbReference>
<keyword evidence="6" id="KW-1185">Reference proteome</keyword>
<evidence type="ECO:0000313" key="5">
    <source>
        <dbReference type="EMBL" id="KAA2263848.1"/>
    </source>
</evidence>
<protein>
    <submittedName>
        <fullName evidence="5">Serine protease</fullName>
    </submittedName>
</protein>
<dbReference type="AlphaFoldDB" id="A0A5B2XJ33"/>
<dbReference type="Proteomes" id="UP000323454">
    <property type="component" value="Unassembled WGS sequence"/>
</dbReference>
<evidence type="ECO:0000259" key="4">
    <source>
        <dbReference type="PROSITE" id="PS50240"/>
    </source>
</evidence>
<reference evidence="5 6" key="2">
    <citation type="submission" date="2019-09" db="EMBL/GenBank/DDBJ databases">
        <authorList>
            <person name="Jin C."/>
        </authorList>
    </citation>
    <scope>NUCLEOTIDE SEQUENCE [LARGE SCALE GENOMIC DNA]</scope>
    <source>
        <strain evidence="5 6">AN110305</strain>
    </source>
</reference>
<accession>A0A5B2XJ33</accession>
<evidence type="ECO:0000313" key="6">
    <source>
        <dbReference type="Proteomes" id="UP000323454"/>
    </source>
</evidence>
<comment type="caution">
    <text evidence="5">The sequence shown here is derived from an EMBL/GenBank/DDBJ whole genome shotgun (WGS) entry which is preliminary data.</text>
</comment>
<dbReference type="PROSITE" id="PS50240">
    <property type="entry name" value="TRYPSIN_DOM"/>
    <property type="match status" value="1"/>
</dbReference>
<dbReference type="InterPro" id="IPR009003">
    <property type="entry name" value="Peptidase_S1_PA"/>
</dbReference>
<feature type="signal peptide" evidence="3">
    <location>
        <begin position="1"/>
        <end position="27"/>
    </location>
</feature>
<dbReference type="PANTHER" id="PTHR24276:SF98">
    <property type="entry name" value="FI18310P1-RELATED"/>
    <property type="match status" value="1"/>
</dbReference>
<dbReference type="Pfam" id="PF00089">
    <property type="entry name" value="Trypsin"/>
    <property type="match status" value="1"/>
</dbReference>
<dbReference type="InterPro" id="IPR050430">
    <property type="entry name" value="Peptidase_S1"/>
</dbReference>
<dbReference type="RefSeq" id="WP_149849078.1">
    <property type="nucleotide sequence ID" value="NZ_VUOB01000014.1"/>
</dbReference>
<evidence type="ECO:0000256" key="1">
    <source>
        <dbReference type="ARBA" id="ARBA00007664"/>
    </source>
</evidence>
<dbReference type="OrthoDB" id="3657335at2"/>
<dbReference type="GO" id="GO:0006508">
    <property type="term" value="P:proteolysis"/>
    <property type="evidence" value="ECO:0007669"/>
    <property type="project" value="UniProtKB-KW"/>
</dbReference>
<dbReference type="InterPro" id="IPR018114">
    <property type="entry name" value="TRYPSIN_HIS"/>
</dbReference>
<dbReference type="SMART" id="SM00020">
    <property type="entry name" value="Tryp_SPc"/>
    <property type="match status" value="1"/>
</dbReference>
<reference evidence="5 6" key="1">
    <citation type="submission" date="2019-09" db="EMBL/GenBank/DDBJ databases">
        <title>Goodfellowia gen. nov., a new genus of the Pseudonocardineae related to Actinoalloteichus, containing Goodfellowia coeruleoviolacea gen. nov., comb. nov. gen. nov., comb. nov.</title>
        <authorList>
            <person name="Labeda D."/>
        </authorList>
    </citation>
    <scope>NUCLEOTIDE SEQUENCE [LARGE SCALE GENOMIC DNA]</scope>
    <source>
        <strain evidence="5 6">AN110305</strain>
    </source>
</reference>
<comment type="similarity">
    <text evidence="1">Belongs to the peptidase S1 family.</text>
</comment>
<evidence type="ECO:0000256" key="3">
    <source>
        <dbReference type="SAM" id="SignalP"/>
    </source>
</evidence>
<feature type="domain" description="Peptidase S1" evidence="4">
    <location>
        <begin position="35"/>
        <end position="268"/>
    </location>
</feature>
<dbReference type="EMBL" id="VUOB01000014">
    <property type="protein sequence ID" value="KAA2263848.1"/>
    <property type="molecule type" value="Genomic_DNA"/>
</dbReference>
<dbReference type="CDD" id="cd00190">
    <property type="entry name" value="Tryp_SPc"/>
    <property type="match status" value="1"/>
</dbReference>
<dbReference type="InterPro" id="IPR001254">
    <property type="entry name" value="Trypsin_dom"/>
</dbReference>
<keyword evidence="3" id="KW-0732">Signal</keyword>
<sequence>MRLKGLLAGLIATAALVLAGVAGPAEATGSASPHIIGGGEADRAYPFVAELQFRKFVDYPFGHHCGGTLIAPRWVVTAAHCVGDGDDWKPDLDQFQVRVGSNDRTSGGTLTSITKIVSNPRWTGPTKYLHGDIALVRLAAPMPYRPALVAPTVPTGAQLRLLGWGMTCDAPECAGRFPTALHQLDTETTAASTCATGSIDGVSELCLSRPDGAGDCAGDSGGPALLPVGDRYLLAGVDSRGTVRGCGGAPTIYTDASAYLAWILQTIAAD</sequence>
<dbReference type="PANTHER" id="PTHR24276">
    <property type="entry name" value="POLYSERASE-RELATED"/>
    <property type="match status" value="1"/>
</dbReference>
<dbReference type="GO" id="GO:0004252">
    <property type="term" value="F:serine-type endopeptidase activity"/>
    <property type="evidence" value="ECO:0007669"/>
    <property type="project" value="InterPro"/>
</dbReference>
<feature type="chain" id="PRO_5022933736" evidence="3">
    <location>
        <begin position="28"/>
        <end position="270"/>
    </location>
</feature>
<dbReference type="InterPro" id="IPR001314">
    <property type="entry name" value="Peptidase_S1A"/>
</dbReference>
<gene>
    <name evidence="5" type="ORF">F0L68_09285</name>
</gene>
<dbReference type="SUPFAM" id="SSF50494">
    <property type="entry name" value="Trypsin-like serine proteases"/>
    <property type="match status" value="1"/>
</dbReference>
<dbReference type="InterPro" id="IPR043504">
    <property type="entry name" value="Peptidase_S1_PA_chymotrypsin"/>
</dbReference>
<keyword evidence="2" id="KW-1015">Disulfide bond</keyword>
<name>A0A5B2XJ33_9PSEU</name>
<keyword evidence="5" id="KW-0378">Hydrolase</keyword>
<dbReference type="Gene3D" id="2.40.10.10">
    <property type="entry name" value="Trypsin-like serine proteases"/>
    <property type="match status" value="1"/>
</dbReference>